<name>A0ACB8WKZ6_9TELE</name>
<evidence type="ECO:0000313" key="1">
    <source>
        <dbReference type="EMBL" id="KAI3368735.1"/>
    </source>
</evidence>
<dbReference type="EMBL" id="CM041538">
    <property type="protein sequence ID" value="KAI3368735.1"/>
    <property type="molecule type" value="Genomic_DNA"/>
</dbReference>
<sequence length="169" mass="19513">MGVTESTEDLFRTLWNWCLRNNHQINTSKTKELVVDFRRRSHSPPAPVSIQGTDIDTVKYLGVHLNESLDWTDNKTNALVKKGNSRLFLLRRLRSFGVQGLTPQDLLRLCGGISHLLWDSLLGQQHHGQGQEENGQTVSRLLHPRCVKERYRRSFLPADVRLYNKQNAR</sequence>
<evidence type="ECO:0000313" key="2">
    <source>
        <dbReference type="Proteomes" id="UP000831701"/>
    </source>
</evidence>
<accession>A0ACB8WKZ6</accession>
<dbReference type="Proteomes" id="UP000831701">
    <property type="component" value="Chromosome 8"/>
</dbReference>
<reference evidence="1" key="1">
    <citation type="submission" date="2022-04" db="EMBL/GenBank/DDBJ databases">
        <title>Jade perch genome.</title>
        <authorList>
            <person name="Chao B."/>
        </authorList>
    </citation>
    <scope>NUCLEOTIDE SEQUENCE</scope>
    <source>
        <strain evidence="1">CB-2022</strain>
    </source>
</reference>
<protein>
    <submittedName>
        <fullName evidence="1">Uncharacterized protein</fullName>
    </submittedName>
</protein>
<gene>
    <name evidence="1" type="ORF">L3Q82_025721</name>
</gene>
<comment type="caution">
    <text evidence="1">The sequence shown here is derived from an EMBL/GenBank/DDBJ whole genome shotgun (WGS) entry which is preliminary data.</text>
</comment>
<keyword evidence="2" id="KW-1185">Reference proteome</keyword>
<organism evidence="1 2">
    <name type="scientific">Scortum barcoo</name>
    <name type="common">barcoo grunter</name>
    <dbReference type="NCBI Taxonomy" id="214431"/>
    <lineage>
        <taxon>Eukaryota</taxon>
        <taxon>Metazoa</taxon>
        <taxon>Chordata</taxon>
        <taxon>Craniata</taxon>
        <taxon>Vertebrata</taxon>
        <taxon>Euteleostomi</taxon>
        <taxon>Actinopterygii</taxon>
        <taxon>Neopterygii</taxon>
        <taxon>Teleostei</taxon>
        <taxon>Neoteleostei</taxon>
        <taxon>Acanthomorphata</taxon>
        <taxon>Eupercaria</taxon>
        <taxon>Centrarchiformes</taxon>
        <taxon>Terapontoidei</taxon>
        <taxon>Terapontidae</taxon>
        <taxon>Scortum</taxon>
    </lineage>
</organism>
<proteinExistence type="predicted"/>